<gene>
    <name evidence="2" type="ORF">PR048_000300</name>
</gene>
<proteinExistence type="predicted"/>
<feature type="region of interest" description="Disordered" evidence="1">
    <location>
        <begin position="514"/>
        <end position="547"/>
    </location>
</feature>
<feature type="region of interest" description="Disordered" evidence="1">
    <location>
        <begin position="625"/>
        <end position="644"/>
    </location>
</feature>
<feature type="region of interest" description="Disordered" evidence="1">
    <location>
        <begin position="722"/>
        <end position="744"/>
    </location>
</feature>
<reference evidence="2 3" key="1">
    <citation type="submission" date="2023-02" db="EMBL/GenBank/DDBJ databases">
        <title>LHISI_Scaffold_Assembly.</title>
        <authorList>
            <person name="Stuart O.P."/>
            <person name="Cleave R."/>
            <person name="Magrath M.J.L."/>
            <person name="Mikheyev A.S."/>
        </authorList>
    </citation>
    <scope>NUCLEOTIDE SEQUENCE [LARGE SCALE GENOMIC DNA]</scope>
    <source>
        <strain evidence="2">Daus_M_001</strain>
        <tissue evidence="2">Leg muscle</tissue>
    </source>
</reference>
<feature type="compositionally biased region" description="Low complexity" evidence="1">
    <location>
        <begin position="724"/>
        <end position="743"/>
    </location>
</feature>
<dbReference type="Proteomes" id="UP001159363">
    <property type="component" value="Chromosome 1"/>
</dbReference>
<name>A0ABQ9IE98_9NEOP</name>
<accession>A0ABQ9IE98</accession>
<evidence type="ECO:0000313" key="3">
    <source>
        <dbReference type="Proteomes" id="UP001159363"/>
    </source>
</evidence>
<feature type="compositionally biased region" description="Polar residues" evidence="1">
    <location>
        <begin position="520"/>
        <end position="543"/>
    </location>
</feature>
<evidence type="ECO:0000256" key="1">
    <source>
        <dbReference type="SAM" id="MobiDB-lite"/>
    </source>
</evidence>
<evidence type="ECO:0000313" key="2">
    <source>
        <dbReference type="EMBL" id="KAJ8894992.1"/>
    </source>
</evidence>
<keyword evidence="3" id="KW-1185">Reference proteome</keyword>
<feature type="compositionally biased region" description="Polar residues" evidence="1">
    <location>
        <begin position="626"/>
        <end position="642"/>
    </location>
</feature>
<organism evidence="2 3">
    <name type="scientific">Dryococelus australis</name>
    <dbReference type="NCBI Taxonomy" id="614101"/>
    <lineage>
        <taxon>Eukaryota</taxon>
        <taxon>Metazoa</taxon>
        <taxon>Ecdysozoa</taxon>
        <taxon>Arthropoda</taxon>
        <taxon>Hexapoda</taxon>
        <taxon>Insecta</taxon>
        <taxon>Pterygota</taxon>
        <taxon>Neoptera</taxon>
        <taxon>Polyneoptera</taxon>
        <taxon>Phasmatodea</taxon>
        <taxon>Verophasmatodea</taxon>
        <taxon>Anareolatae</taxon>
        <taxon>Phasmatidae</taxon>
        <taxon>Eurycanthinae</taxon>
        <taxon>Dryococelus</taxon>
    </lineage>
</organism>
<sequence length="776" mass="85455">MLRLRGGFPAPPRLPPYAISASSIYKNPGAVVAEVLDHSPPTKANWVQSPAGPLPDFRKRESCRTMQPFGEFSRGSPASPALAFRRCSILTSFQLRRLSRHCRSEPPKSLNSKDPSKPLLCNDSVSGRYKSLANLWNWATRAMTRVSTFFRCPIFVDRAQFPPVHIYRVLGNMFGNRQGLIPLNIEVLRADEGEARWIWSTAGMKGRGSGDPRENLPTSGIVQHDSHAGIRTRFALVGREFSSRCATVRCVIDGKTARQFSALRVEAMIELTGMSWSLLALPRFQASDVQNSFNQAATCDVLSLSRPLVGLAEASSSLDEQAGRATVRSETSDSTAEFLFQHMRLHAGVVFTQSFTEDSSYNSICKDRNKCLGGLRCCNKQTVQIPNARVLEISQSTRREMKRTSLTCCAVEHHLTAVIVSVDVALVDCPSSHHAGLRPRLGFWGAHQHPATTRTHPHLTYLHATHAQHAYAKTKYTEVVERLHEIGHIVPKCSTANKYDGHTHTEMALMKKEIPRGNGSKPNLSSGPYSTGEVTEQTVSSGTFPGRFGSRSPTYSYKACKPHPPASYRETINDAEITAKLNEYPAHALVAGVACNTALINTARGGAPLCSPISCSRGTEVEQPFEQPSAQSWTSTSTLSEQRFQDRDREVLEAQKWNSRSNSLLRNHGHPGYSKHLQPSAAPKEVKVVTCFLFPATAILLSAPRTNIEECRADDGVGRTRPGLPSLISRLPSTSSSPRQPSTGWSDVLVWARCSYSITWLLSGRWRAAVNCVSGR</sequence>
<comment type="caution">
    <text evidence="2">The sequence shown here is derived from an EMBL/GenBank/DDBJ whole genome shotgun (WGS) entry which is preliminary data.</text>
</comment>
<protein>
    <submittedName>
        <fullName evidence="2">Uncharacterized protein</fullName>
    </submittedName>
</protein>
<dbReference type="EMBL" id="JARBHB010000001">
    <property type="protein sequence ID" value="KAJ8894992.1"/>
    <property type="molecule type" value="Genomic_DNA"/>
</dbReference>